<dbReference type="Proteomes" id="UP001454036">
    <property type="component" value="Unassembled WGS sequence"/>
</dbReference>
<comment type="caution">
    <text evidence="2">The sequence shown here is derived from an EMBL/GenBank/DDBJ whole genome shotgun (WGS) entry which is preliminary data.</text>
</comment>
<accession>A0AAV3RA19</accession>
<reference evidence="2 3" key="1">
    <citation type="submission" date="2024-01" db="EMBL/GenBank/DDBJ databases">
        <title>The complete chloroplast genome sequence of Lithospermum erythrorhizon: insights into the phylogenetic relationship among Boraginaceae species and the maternal lineages of purple gromwells.</title>
        <authorList>
            <person name="Okada T."/>
            <person name="Watanabe K."/>
        </authorList>
    </citation>
    <scope>NUCLEOTIDE SEQUENCE [LARGE SCALE GENOMIC DNA]</scope>
</reference>
<gene>
    <name evidence="2" type="ORF">LIER_41350</name>
</gene>
<organism evidence="2 3">
    <name type="scientific">Lithospermum erythrorhizon</name>
    <name type="common">Purple gromwell</name>
    <name type="synonym">Lithospermum officinale var. erythrorhizon</name>
    <dbReference type="NCBI Taxonomy" id="34254"/>
    <lineage>
        <taxon>Eukaryota</taxon>
        <taxon>Viridiplantae</taxon>
        <taxon>Streptophyta</taxon>
        <taxon>Embryophyta</taxon>
        <taxon>Tracheophyta</taxon>
        <taxon>Spermatophyta</taxon>
        <taxon>Magnoliopsida</taxon>
        <taxon>eudicotyledons</taxon>
        <taxon>Gunneridae</taxon>
        <taxon>Pentapetalae</taxon>
        <taxon>asterids</taxon>
        <taxon>lamiids</taxon>
        <taxon>Boraginales</taxon>
        <taxon>Boraginaceae</taxon>
        <taxon>Boraginoideae</taxon>
        <taxon>Lithospermeae</taxon>
        <taxon>Lithospermum</taxon>
    </lineage>
</organism>
<dbReference type="Pfam" id="PF07727">
    <property type="entry name" value="RVT_2"/>
    <property type="match status" value="1"/>
</dbReference>
<name>A0AAV3RA19_LITER</name>
<sequence>MQNEITTLKDNHTWDIFYLPVGHKPIGCKWVYKVKCNPDGTVNKYKARFVAKSYNQIEGVNYFDSFSPVAKTVTVRIVLALVGMKEWKLNQLKINNAFLHGYLDEDIYIKLPKGYDKA</sequence>
<dbReference type="EMBL" id="BAABME010025662">
    <property type="protein sequence ID" value="GAA0172511.1"/>
    <property type="molecule type" value="Genomic_DNA"/>
</dbReference>
<dbReference type="InterPro" id="IPR013103">
    <property type="entry name" value="RVT_2"/>
</dbReference>
<evidence type="ECO:0000313" key="2">
    <source>
        <dbReference type="EMBL" id="GAA0172511.1"/>
    </source>
</evidence>
<keyword evidence="2" id="KW-0675">Receptor</keyword>
<evidence type="ECO:0000313" key="3">
    <source>
        <dbReference type="Proteomes" id="UP001454036"/>
    </source>
</evidence>
<protein>
    <submittedName>
        <fullName evidence="2">Transmembrane signal receptor</fullName>
    </submittedName>
</protein>
<feature type="domain" description="Reverse transcriptase Ty1/copia-type" evidence="1">
    <location>
        <begin position="11"/>
        <end position="116"/>
    </location>
</feature>
<proteinExistence type="predicted"/>
<keyword evidence="2" id="KW-0812">Transmembrane</keyword>
<keyword evidence="3" id="KW-1185">Reference proteome</keyword>
<dbReference type="AlphaFoldDB" id="A0AAV3RA19"/>
<evidence type="ECO:0000259" key="1">
    <source>
        <dbReference type="Pfam" id="PF07727"/>
    </source>
</evidence>
<keyword evidence="2" id="KW-0472">Membrane</keyword>